<sequence>MPAAHHKTNDMNLCSITFLTKFSLMLFTNECNKTCIDMWLACNNEAGFHILNDDEIIAAVSNLHREPDEEEE</sequence>
<evidence type="ECO:0000313" key="1">
    <source>
        <dbReference type="EMBL" id="KFD63496.1"/>
    </source>
</evidence>
<dbReference type="AlphaFoldDB" id="A0A085N200"/>
<accession>A0A085N200</accession>
<organism evidence="1">
    <name type="scientific">Trichuris suis</name>
    <name type="common">pig whipworm</name>
    <dbReference type="NCBI Taxonomy" id="68888"/>
    <lineage>
        <taxon>Eukaryota</taxon>
        <taxon>Metazoa</taxon>
        <taxon>Ecdysozoa</taxon>
        <taxon>Nematoda</taxon>
        <taxon>Enoplea</taxon>
        <taxon>Dorylaimia</taxon>
        <taxon>Trichinellida</taxon>
        <taxon>Trichuridae</taxon>
        <taxon>Trichuris</taxon>
    </lineage>
</organism>
<name>A0A085N200_9BILA</name>
<reference evidence="1" key="1">
    <citation type="journal article" date="2014" name="Nat. Genet.">
        <title>Genome and transcriptome of the porcine whipworm Trichuris suis.</title>
        <authorList>
            <person name="Jex A.R."/>
            <person name="Nejsum P."/>
            <person name="Schwarz E.M."/>
            <person name="Hu L."/>
            <person name="Young N.D."/>
            <person name="Hall R.S."/>
            <person name="Korhonen P.K."/>
            <person name="Liao S."/>
            <person name="Thamsborg S."/>
            <person name="Xia J."/>
            <person name="Xu P."/>
            <person name="Wang S."/>
            <person name="Scheerlinck J.P."/>
            <person name="Hofmann A."/>
            <person name="Sternberg P.W."/>
            <person name="Wang J."/>
            <person name="Gasser R.B."/>
        </authorList>
    </citation>
    <scope>NUCLEOTIDE SEQUENCE [LARGE SCALE GENOMIC DNA]</scope>
    <source>
        <strain evidence="1">DCEP-RM93F</strain>
    </source>
</reference>
<dbReference type="Proteomes" id="UP000030758">
    <property type="component" value="Unassembled WGS sequence"/>
</dbReference>
<dbReference type="EMBL" id="KL367572">
    <property type="protein sequence ID" value="KFD63496.1"/>
    <property type="molecule type" value="Genomic_DNA"/>
</dbReference>
<gene>
    <name evidence="1" type="ORF">M514_24305</name>
</gene>
<proteinExistence type="predicted"/>
<protein>
    <submittedName>
        <fullName evidence="1">Uncharacterized protein</fullName>
    </submittedName>
</protein>